<gene>
    <name evidence="2" type="primary">g11732</name>
    <name evidence="2" type="ORF">VP750_LOCUS10481</name>
</gene>
<dbReference type="Gene3D" id="3.30.530.20">
    <property type="match status" value="1"/>
</dbReference>
<accession>A0ABP1G8L7</accession>
<dbReference type="PANTHER" id="PTHR34060">
    <property type="entry name" value="POLYKETIDE CYCLASE / DEHYDRASE AND LIPID TRANSPORT PROTEIN"/>
    <property type="match status" value="1"/>
</dbReference>
<dbReference type="EMBL" id="CAXHTA020000018">
    <property type="protein sequence ID" value="CAL5228575.1"/>
    <property type="molecule type" value="Genomic_DNA"/>
</dbReference>
<protein>
    <submittedName>
        <fullName evidence="2">G11732 protein</fullName>
    </submittedName>
</protein>
<comment type="caution">
    <text evidence="2">The sequence shown here is derived from an EMBL/GenBank/DDBJ whole genome shotgun (WGS) entry which is preliminary data.</text>
</comment>
<keyword evidence="3" id="KW-1185">Reference proteome</keyword>
<dbReference type="Proteomes" id="UP001497392">
    <property type="component" value="Unassembled WGS sequence"/>
</dbReference>
<reference evidence="2 3" key="1">
    <citation type="submission" date="2024-06" db="EMBL/GenBank/DDBJ databases">
        <authorList>
            <person name="Kraege A."/>
            <person name="Thomma B."/>
        </authorList>
    </citation>
    <scope>NUCLEOTIDE SEQUENCE [LARGE SCALE GENOMIC DNA]</scope>
</reference>
<dbReference type="Pfam" id="PF03364">
    <property type="entry name" value="Polyketide_cyc"/>
    <property type="match status" value="1"/>
</dbReference>
<organism evidence="2 3">
    <name type="scientific">Coccomyxa viridis</name>
    <dbReference type="NCBI Taxonomy" id="1274662"/>
    <lineage>
        <taxon>Eukaryota</taxon>
        <taxon>Viridiplantae</taxon>
        <taxon>Chlorophyta</taxon>
        <taxon>core chlorophytes</taxon>
        <taxon>Trebouxiophyceae</taxon>
        <taxon>Trebouxiophyceae incertae sedis</taxon>
        <taxon>Coccomyxaceae</taxon>
        <taxon>Coccomyxa</taxon>
    </lineage>
</organism>
<dbReference type="InterPro" id="IPR005031">
    <property type="entry name" value="COQ10_START"/>
</dbReference>
<dbReference type="InterPro" id="IPR023393">
    <property type="entry name" value="START-like_dom_sf"/>
</dbReference>
<dbReference type="PANTHER" id="PTHR34060:SF1">
    <property type="entry name" value="POLYKETIDE CYCLASE _ DEHYDRASE AND LIPID TRANSPORT PROTEIN"/>
    <property type="match status" value="1"/>
</dbReference>
<sequence length="260" mass="28627">MLPSQPEALLQRGLKGCFKSSKAAPTGRKSLVHRYKSSGQRSSRRSCQTCARASEVALLVEPASNNARKLFAGVDIAAPVSVVWESLTDYDGLGTFIPGLAENRCLQRKQQGAKLLQIGEQEVAFGAKFRARVVLDIEEFWSGVPASMCESKQSGSSSNGGQPTEKFLEPRCLLSSQAHDITFTSVEGDFQAFRGIWRMKEGPQGEHSSRLSYSLFVRPQIWLPVRLVQGRIENEIKANLSAVRLYAESKHAKQGSALRQ</sequence>
<evidence type="ECO:0000313" key="2">
    <source>
        <dbReference type="EMBL" id="CAL5228575.1"/>
    </source>
</evidence>
<evidence type="ECO:0000259" key="1">
    <source>
        <dbReference type="Pfam" id="PF03364"/>
    </source>
</evidence>
<evidence type="ECO:0000313" key="3">
    <source>
        <dbReference type="Proteomes" id="UP001497392"/>
    </source>
</evidence>
<feature type="domain" description="Coenzyme Q-binding protein COQ10 START" evidence="1">
    <location>
        <begin position="76"/>
        <end position="243"/>
    </location>
</feature>
<name>A0ABP1G8L7_9CHLO</name>
<proteinExistence type="predicted"/>
<dbReference type="SUPFAM" id="SSF55961">
    <property type="entry name" value="Bet v1-like"/>
    <property type="match status" value="2"/>
</dbReference>